<evidence type="ECO:0000256" key="6">
    <source>
        <dbReference type="ARBA" id="ARBA00023295"/>
    </source>
</evidence>
<dbReference type="PANTHER" id="PTHR11452:SF75">
    <property type="entry name" value="ALPHA-GALACTOSIDASE MEL1"/>
    <property type="match status" value="1"/>
</dbReference>
<dbReference type="PANTHER" id="PTHR11452">
    <property type="entry name" value="ALPHA-GALACTOSIDASE/ALPHA-N-ACETYLGALACTOSAMINIDASE"/>
    <property type="match status" value="1"/>
</dbReference>
<dbReference type="Gene3D" id="2.60.40.1180">
    <property type="entry name" value="Golgi alpha-mannosidase II"/>
    <property type="match status" value="1"/>
</dbReference>
<dbReference type="Proteomes" id="UP000325313">
    <property type="component" value="Unassembled WGS sequence"/>
</dbReference>
<reference evidence="10 11" key="1">
    <citation type="submission" date="2019-05" db="EMBL/GenBank/DDBJ databases">
        <title>Emergence of the Ug99 lineage of the wheat stem rust pathogen through somatic hybridization.</title>
        <authorList>
            <person name="Li F."/>
            <person name="Upadhyaya N.M."/>
            <person name="Sperschneider J."/>
            <person name="Matny O."/>
            <person name="Nguyen-Phuc H."/>
            <person name="Mago R."/>
            <person name="Raley C."/>
            <person name="Miller M.E."/>
            <person name="Silverstein K.A.T."/>
            <person name="Henningsen E."/>
            <person name="Hirsch C.D."/>
            <person name="Visser B."/>
            <person name="Pretorius Z.A."/>
            <person name="Steffenson B.J."/>
            <person name="Schwessinger B."/>
            <person name="Dodds P.N."/>
            <person name="Figueroa M."/>
        </authorList>
    </citation>
    <scope>NUCLEOTIDE SEQUENCE [LARGE SCALE GENOMIC DNA]</scope>
    <source>
        <strain evidence="8">21-0</strain>
        <strain evidence="9 11">Ug99</strain>
    </source>
</reference>
<evidence type="ECO:0000313" key="11">
    <source>
        <dbReference type="Proteomes" id="UP000325313"/>
    </source>
</evidence>
<dbReference type="EC" id="3.2.1.22" evidence="3"/>
<comment type="similarity">
    <text evidence="2">Belongs to the glycosyl hydrolase 27 family.</text>
</comment>
<comment type="catalytic activity">
    <reaction evidence="1">
        <text>Hydrolysis of terminal, non-reducing alpha-D-galactose residues in alpha-D-galactosides, including galactose oligosaccharides, galactomannans and galactolipids.</text>
        <dbReference type="EC" id="3.2.1.22"/>
    </reaction>
</comment>
<evidence type="ECO:0000256" key="3">
    <source>
        <dbReference type="ARBA" id="ARBA00012755"/>
    </source>
</evidence>
<dbReference type="Gene3D" id="3.20.20.70">
    <property type="entry name" value="Aldolase class I"/>
    <property type="match status" value="1"/>
</dbReference>
<dbReference type="SUPFAM" id="SSF51011">
    <property type="entry name" value="Glycosyl hydrolase domain"/>
    <property type="match status" value="1"/>
</dbReference>
<feature type="domain" description="Alpha galactosidase C-terminal" evidence="7">
    <location>
        <begin position="145"/>
        <end position="216"/>
    </location>
</feature>
<evidence type="ECO:0000256" key="4">
    <source>
        <dbReference type="ARBA" id="ARBA00022729"/>
    </source>
</evidence>
<keyword evidence="10" id="KW-1185">Reference proteome</keyword>
<organism evidence="8 10">
    <name type="scientific">Puccinia graminis f. sp. tritici</name>
    <dbReference type="NCBI Taxonomy" id="56615"/>
    <lineage>
        <taxon>Eukaryota</taxon>
        <taxon>Fungi</taxon>
        <taxon>Dikarya</taxon>
        <taxon>Basidiomycota</taxon>
        <taxon>Pucciniomycotina</taxon>
        <taxon>Pucciniomycetes</taxon>
        <taxon>Pucciniales</taxon>
        <taxon>Pucciniaceae</taxon>
        <taxon>Puccinia</taxon>
    </lineage>
</organism>
<dbReference type="Pfam" id="PF17801">
    <property type="entry name" value="Melibiase_C"/>
    <property type="match status" value="1"/>
</dbReference>
<proteinExistence type="inferred from homology"/>
<dbReference type="InterPro" id="IPR013785">
    <property type="entry name" value="Aldolase_TIM"/>
</dbReference>
<accession>A0A5B0Q2K4</accession>
<dbReference type="InterPro" id="IPR013780">
    <property type="entry name" value="Glyco_hydro_b"/>
</dbReference>
<dbReference type="Pfam" id="PF16499">
    <property type="entry name" value="Melibiase_2"/>
    <property type="match status" value="1"/>
</dbReference>
<keyword evidence="6" id="KW-0326">Glycosidase</keyword>
<dbReference type="OrthoDB" id="2497659at2759"/>
<dbReference type="EMBL" id="VSWC01000029">
    <property type="protein sequence ID" value="KAA1107451.1"/>
    <property type="molecule type" value="Genomic_DNA"/>
</dbReference>
<evidence type="ECO:0000313" key="9">
    <source>
        <dbReference type="EMBL" id="KAA1124739.1"/>
    </source>
</evidence>
<evidence type="ECO:0000256" key="2">
    <source>
        <dbReference type="ARBA" id="ARBA00009743"/>
    </source>
</evidence>
<dbReference type="InterPro" id="IPR017853">
    <property type="entry name" value="GH"/>
</dbReference>
<dbReference type="InterPro" id="IPR002241">
    <property type="entry name" value="Glyco_hydro_27"/>
</dbReference>
<dbReference type="InterPro" id="IPR041233">
    <property type="entry name" value="Melibiase_C"/>
</dbReference>
<evidence type="ECO:0000259" key="7">
    <source>
        <dbReference type="Pfam" id="PF17801"/>
    </source>
</evidence>
<dbReference type="SUPFAM" id="SSF51445">
    <property type="entry name" value="(Trans)glycosidases"/>
    <property type="match status" value="1"/>
</dbReference>
<dbReference type="AlphaFoldDB" id="A0A5B0Q2K4"/>
<evidence type="ECO:0000256" key="5">
    <source>
        <dbReference type="ARBA" id="ARBA00022801"/>
    </source>
</evidence>
<evidence type="ECO:0000313" key="10">
    <source>
        <dbReference type="Proteomes" id="UP000324748"/>
    </source>
</evidence>
<keyword evidence="5" id="KW-0378">Hydrolase</keyword>
<comment type="caution">
    <text evidence="8">The sequence shown here is derived from an EMBL/GenBank/DDBJ whole genome shotgun (WGS) entry which is preliminary data.</text>
</comment>
<sequence>MQEAIHTAGVQDKLFYATGQWGASPLAQQKRANSWRISDEYHVLWDTFIRNMNALVPFAHQTRPGAYNDLGFLRFHTKEEGHGLTLDQRTTIFTFYAAAKSPLMISDSLANIDHETGEMLKNQRVIKINQDELGKSILFRRRYPDDMDIWSGPLKDGSTVAVIINWSNAPGKKHINLDDMGFTSARIHDVRTGTDLGNKVNFFEQEIAGHGSLIVQLTETKEAPKRDFQRIPAAQAELISPAHFRQVGELKVATSIKAEGQGAVVWHDVPGSQDGHVLLSFDYINAELPSDDEDHAKLNFKRAAITINDDPHRKFQVHFPITGMTWSDVYPGYLVSLPLPNPKNKVRIEGLDGAAPDFVALSVSIQPAPTTTKTN</sequence>
<dbReference type="GO" id="GO:0005975">
    <property type="term" value="P:carbohydrate metabolic process"/>
    <property type="evidence" value="ECO:0007669"/>
    <property type="project" value="InterPro"/>
</dbReference>
<evidence type="ECO:0000256" key="1">
    <source>
        <dbReference type="ARBA" id="ARBA00001255"/>
    </source>
</evidence>
<protein>
    <recommendedName>
        <fullName evidence="3">alpha-galactosidase</fullName>
        <ecNumber evidence="3">3.2.1.22</ecNumber>
    </recommendedName>
</protein>
<name>A0A5B0Q2K4_PUCGR</name>
<evidence type="ECO:0000313" key="8">
    <source>
        <dbReference type="EMBL" id="KAA1107451.1"/>
    </source>
</evidence>
<dbReference type="Proteomes" id="UP000324748">
    <property type="component" value="Unassembled WGS sequence"/>
</dbReference>
<keyword evidence="4" id="KW-0732">Signal</keyword>
<gene>
    <name evidence="8" type="ORF">PGT21_014453</name>
    <name evidence="9" type="ORF">PGTUg99_033296</name>
</gene>
<dbReference type="EMBL" id="VDEP01000203">
    <property type="protein sequence ID" value="KAA1124739.1"/>
    <property type="molecule type" value="Genomic_DNA"/>
</dbReference>
<dbReference type="GO" id="GO:0004557">
    <property type="term" value="F:alpha-galactosidase activity"/>
    <property type="evidence" value="ECO:0007669"/>
    <property type="project" value="UniProtKB-EC"/>
</dbReference>